<keyword evidence="3" id="KW-1185">Reference proteome</keyword>
<feature type="compositionally biased region" description="Basic and acidic residues" evidence="1">
    <location>
        <begin position="248"/>
        <end position="259"/>
    </location>
</feature>
<dbReference type="Proteomes" id="UP000826656">
    <property type="component" value="Unassembled WGS sequence"/>
</dbReference>
<evidence type="ECO:0000313" key="3">
    <source>
        <dbReference type="Proteomes" id="UP000826656"/>
    </source>
</evidence>
<dbReference type="EMBL" id="JAIVGD010000001">
    <property type="protein sequence ID" value="KAH0781205.1"/>
    <property type="molecule type" value="Genomic_DNA"/>
</dbReference>
<name>A0ABQ7WKY2_SOLTU</name>
<feature type="region of interest" description="Disordered" evidence="1">
    <location>
        <begin position="230"/>
        <end position="259"/>
    </location>
</feature>
<reference evidence="2 3" key="1">
    <citation type="journal article" date="2021" name="bioRxiv">
        <title>Chromosome-scale and haplotype-resolved genome assembly of a tetraploid potato cultivar.</title>
        <authorList>
            <person name="Sun H."/>
            <person name="Jiao W.-B."/>
            <person name="Krause K."/>
            <person name="Campoy J.A."/>
            <person name="Goel M."/>
            <person name="Folz-Donahue K."/>
            <person name="Kukat C."/>
            <person name="Huettel B."/>
            <person name="Schneeberger K."/>
        </authorList>
    </citation>
    <scope>NUCLEOTIDE SEQUENCE [LARGE SCALE GENOMIC DNA]</scope>
    <source>
        <strain evidence="2">SolTubOtavaFocal</strain>
        <tissue evidence="2">Leaves</tissue>
    </source>
</reference>
<organism evidence="2 3">
    <name type="scientific">Solanum tuberosum</name>
    <name type="common">Potato</name>
    <dbReference type="NCBI Taxonomy" id="4113"/>
    <lineage>
        <taxon>Eukaryota</taxon>
        <taxon>Viridiplantae</taxon>
        <taxon>Streptophyta</taxon>
        <taxon>Embryophyta</taxon>
        <taxon>Tracheophyta</taxon>
        <taxon>Spermatophyta</taxon>
        <taxon>Magnoliopsida</taxon>
        <taxon>eudicotyledons</taxon>
        <taxon>Gunneridae</taxon>
        <taxon>Pentapetalae</taxon>
        <taxon>asterids</taxon>
        <taxon>lamiids</taxon>
        <taxon>Solanales</taxon>
        <taxon>Solanaceae</taxon>
        <taxon>Solanoideae</taxon>
        <taxon>Solaneae</taxon>
        <taxon>Solanum</taxon>
    </lineage>
</organism>
<sequence>MSQSPSPPRKVLDTPNEIDPVEFYLFSEVPSPTKMSTFPPVNVIETSCSTPQSPIDLNNPAPSCQPSPHMSMLSDCLFEGDLWDSKHSESNILVSSEIMVIESLTQMREGLRNDEGSGFGKDPLENTEPIFDRTPDVGLPPASDSDNTDKDNTPLRWVVQRRMVSVTTKGKGKIVEETPKRKPFTRATNQKFMGDALKSNKTTTEEGKLKAGEVEIEIPVEGVVVVSNKLSESDTVSEDVPLAKIQRKKEEQEKAKGKG</sequence>
<protein>
    <submittedName>
        <fullName evidence="2">Uncharacterized protein</fullName>
    </submittedName>
</protein>
<evidence type="ECO:0000313" key="2">
    <source>
        <dbReference type="EMBL" id="KAH0781205.1"/>
    </source>
</evidence>
<feature type="region of interest" description="Disordered" evidence="1">
    <location>
        <begin position="168"/>
        <end position="208"/>
    </location>
</feature>
<evidence type="ECO:0000256" key="1">
    <source>
        <dbReference type="SAM" id="MobiDB-lite"/>
    </source>
</evidence>
<comment type="caution">
    <text evidence="2">The sequence shown here is derived from an EMBL/GenBank/DDBJ whole genome shotgun (WGS) entry which is preliminary data.</text>
</comment>
<proteinExistence type="predicted"/>
<accession>A0ABQ7WKY2</accession>
<feature type="region of interest" description="Disordered" evidence="1">
    <location>
        <begin position="111"/>
        <end position="156"/>
    </location>
</feature>
<gene>
    <name evidence="2" type="ORF">KY290_000803</name>
</gene>